<dbReference type="SUPFAM" id="SSF49879">
    <property type="entry name" value="SMAD/FHA domain"/>
    <property type="match status" value="1"/>
</dbReference>
<gene>
    <name evidence="1" type="ORF">AYM40_05580</name>
</gene>
<dbReference type="CDD" id="cd00060">
    <property type="entry name" value="FHA"/>
    <property type="match status" value="1"/>
</dbReference>
<sequence length="365" mass="39342">MTADALIVVMDGVHTGARVVLSSGKPVRIGSGADADLMVIDEGVEPQNATVESRGASLAVVAHHANVAVFGRSILPGRRVLLGRGAWFSVGSVTFQFGGRDAPSATLARDAERAYLLRNAPLAYLAKRWSDASPVTKAIVLVTPVVFGLLTWISSSPMSGVPRTTRINEAFRLVTTHLDPKSGALVYEGYVQSATDLAALTASAWSRQRAPVMHVIVLDQLQEEVGEFLARYYRGAEVHTAEPGAFTATLPDVHGFLSPESWDYARVARLARAEVHGLRDLTFPGHAQQGERVRVPLDALGLNLLASRHAFWLTDAQGVRYFVGARLPIGRITRLSACAADITRDDDGSVYEFFMDATHGQKKCG</sequence>
<protein>
    <recommendedName>
        <fullName evidence="3">YscD cytoplasmic domain-containing protein</fullName>
    </recommendedName>
</protein>
<evidence type="ECO:0008006" key="3">
    <source>
        <dbReference type="Google" id="ProtNLM"/>
    </source>
</evidence>
<dbReference type="STRING" id="1804984.AYM40_05580"/>
<evidence type="ECO:0000313" key="1">
    <source>
        <dbReference type="EMBL" id="ANB71902.1"/>
    </source>
</evidence>
<name>A0A160FI86_9BURK</name>
<dbReference type="OrthoDB" id="8989163at2"/>
<evidence type="ECO:0000313" key="2">
    <source>
        <dbReference type="Proteomes" id="UP000076852"/>
    </source>
</evidence>
<dbReference type="Gene3D" id="2.60.200.20">
    <property type="match status" value="1"/>
</dbReference>
<organism evidence="1 2">
    <name type="scientific">Paraburkholderia phytofirmans OLGA172</name>
    <dbReference type="NCBI Taxonomy" id="1417228"/>
    <lineage>
        <taxon>Bacteria</taxon>
        <taxon>Pseudomonadati</taxon>
        <taxon>Pseudomonadota</taxon>
        <taxon>Betaproteobacteria</taxon>
        <taxon>Burkholderiales</taxon>
        <taxon>Burkholderiaceae</taxon>
        <taxon>Paraburkholderia</taxon>
    </lineage>
</organism>
<dbReference type="InterPro" id="IPR008984">
    <property type="entry name" value="SMAD_FHA_dom_sf"/>
</dbReference>
<dbReference type="Proteomes" id="UP000076852">
    <property type="component" value="Chromosome 1"/>
</dbReference>
<proteinExistence type="predicted"/>
<dbReference type="AlphaFoldDB" id="A0A160FI86"/>
<keyword evidence="2" id="KW-1185">Reference proteome</keyword>
<dbReference type="EMBL" id="CP014578">
    <property type="protein sequence ID" value="ANB71902.1"/>
    <property type="molecule type" value="Genomic_DNA"/>
</dbReference>
<dbReference type="KEGG" id="buz:AYM40_05580"/>
<reference evidence="1 2" key="1">
    <citation type="journal article" date="2016" name="Gene">
        <title>PacBio SMRT assembly of a complex multi-replicon genome reveals chlorocatechol degradative operon in a region of genome plasticity.</title>
        <authorList>
            <person name="Ricker N."/>
            <person name="Shen S.Y."/>
            <person name="Goordial J."/>
            <person name="Jin S."/>
            <person name="Fulthorpe R.R."/>
        </authorList>
    </citation>
    <scope>NUCLEOTIDE SEQUENCE [LARGE SCALE GENOMIC DNA]</scope>
    <source>
        <strain evidence="1 2">OLGA172</strain>
    </source>
</reference>
<accession>A0A160FI86</accession>
<dbReference type="RefSeq" id="WP_063495357.1">
    <property type="nucleotide sequence ID" value="NZ_CP014578.1"/>
</dbReference>